<accession>A0ABW1CUH0</accession>
<reference evidence="3" key="1">
    <citation type="journal article" date="2019" name="Int. J. Syst. Evol. Microbiol.">
        <title>The Global Catalogue of Microorganisms (GCM) 10K type strain sequencing project: providing services to taxonomists for standard genome sequencing and annotation.</title>
        <authorList>
            <consortium name="The Broad Institute Genomics Platform"/>
            <consortium name="The Broad Institute Genome Sequencing Center for Infectious Disease"/>
            <person name="Wu L."/>
            <person name="Ma J."/>
        </authorList>
    </citation>
    <scope>NUCLEOTIDE SEQUENCE [LARGE SCALE GENOMIC DNA]</scope>
    <source>
        <strain evidence="3">CCUG 53903</strain>
    </source>
</reference>
<dbReference type="RefSeq" id="WP_379518824.1">
    <property type="nucleotide sequence ID" value="NZ_JBHSPA010000045.1"/>
</dbReference>
<gene>
    <name evidence="2" type="ORF">ACFPZ3_36195</name>
</gene>
<evidence type="ECO:0000256" key="1">
    <source>
        <dbReference type="SAM" id="SignalP"/>
    </source>
</evidence>
<proteinExistence type="predicted"/>
<dbReference type="EMBL" id="JBHSPA010000045">
    <property type="protein sequence ID" value="MFC5829337.1"/>
    <property type="molecule type" value="Genomic_DNA"/>
</dbReference>
<evidence type="ECO:0000313" key="3">
    <source>
        <dbReference type="Proteomes" id="UP001596058"/>
    </source>
</evidence>
<name>A0ABW1CUH0_9ACTN</name>
<feature type="signal peptide" evidence="1">
    <location>
        <begin position="1"/>
        <end position="26"/>
    </location>
</feature>
<organism evidence="2 3">
    <name type="scientific">Nonomuraea insulae</name>
    <dbReference type="NCBI Taxonomy" id="1616787"/>
    <lineage>
        <taxon>Bacteria</taxon>
        <taxon>Bacillati</taxon>
        <taxon>Actinomycetota</taxon>
        <taxon>Actinomycetes</taxon>
        <taxon>Streptosporangiales</taxon>
        <taxon>Streptosporangiaceae</taxon>
        <taxon>Nonomuraea</taxon>
    </lineage>
</organism>
<sequence length="443" mass="47643">MLQRTRVAALALALGAGAFASAPATATAAAAPTISEVGISPAPPVVVFDNDVSVTFTFTTTNAATADLKLNGDTVPVTSSTVTGGLKWTGTKSFGAGAAGKWNFTATGHGDGDAAKSGTFDVVKALSTKIVDFDANPDLVDKGDTIRVSGRLLADGKGYDGQSVSVTFRERGSDNYREVTKATTGRGGWFGARVRADATGWWRADFAATGAARASVSDTDRVDVKRANLGSRIVGFDARPEPVDKGDRLSFSGALRVEGRDGLSGQRVSVFFKADDSRRWEYVTSDVTGRHGRFRASATAETSGWWRAEYRGARGVNGSVSDADWVRVNQPAPPPEEDKADTRLIKFNAYPEPVKRGKYLRFRGALQIDDEGSWEGYAGKVGLYFKPLGSKKWQYVKTTRSGDSGRLYTKVKAWNSGRWKFVFGGDEDTYGDGSRSDYVRVRR</sequence>
<protein>
    <submittedName>
        <fullName evidence="2">Uncharacterized protein</fullName>
    </submittedName>
</protein>
<evidence type="ECO:0000313" key="2">
    <source>
        <dbReference type="EMBL" id="MFC5829337.1"/>
    </source>
</evidence>
<feature type="chain" id="PRO_5047068460" evidence="1">
    <location>
        <begin position="27"/>
        <end position="443"/>
    </location>
</feature>
<comment type="caution">
    <text evidence="2">The sequence shown here is derived from an EMBL/GenBank/DDBJ whole genome shotgun (WGS) entry which is preliminary data.</text>
</comment>
<keyword evidence="3" id="KW-1185">Reference proteome</keyword>
<keyword evidence="1" id="KW-0732">Signal</keyword>
<dbReference type="Proteomes" id="UP001596058">
    <property type="component" value="Unassembled WGS sequence"/>
</dbReference>